<keyword evidence="9" id="KW-0418">Kinase</keyword>
<dbReference type="GO" id="GO:0004631">
    <property type="term" value="F:phosphomevalonate kinase activity"/>
    <property type="evidence" value="ECO:0007669"/>
    <property type="project" value="UniProtKB-EC"/>
</dbReference>
<protein>
    <recommendedName>
        <fullName evidence="17">Phosphomevalonate kinase</fullName>
        <ecNumber evidence="3">2.7.4.2</ecNumber>
    </recommendedName>
</protein>
<accession>A0A383AC95</accession>
<keyword evidence="10" id="KW-0152">Cholesterol biosynthesis</keyword>
<dbReference type="GO" id="GO:0005829">
    <property type="term" value="C:cytosol"/>
    <property type="evidence" value="ECO:0007669"/>
    <property type="project" value="UniProtKB-SubCell"/>
</dbReference>
<keyword evidence="4" id="KW-0963">Cytoplasm</keyword>
<evidence type="ECO:0000256" key="11">
    <source>
        <dbReference type="ARBA" id="ARBA00022840"/>
    </source>
</evidence>
<evidence type="ECO:0000256" key="8">
    <source>
        <dbReference type="ARBA" id="ARBA00022741"/>
    </source>
</evidence>
<keyword evidence="11" id="KW-0067">ATP-binding</keyword>
<dbReference type="PANTHER" id="PTHR13101">
    <property type="entry name" value="PHOSPHOMEVALONATE KINASE"/>
    <property type="match status" value="1"/>
</dbReference>
<gene>
    <name evidence="18" type="ORF">METZ01_LOCUS458077</name>
</gene>
<keyword evidence="12" id="KW-0752">Steroid biosynthesis</keyword>
<dbReference type="GO" id="GO:0019287">
    <property type="term" value="P:isopentenyl diphosphate biosynthetic process, mevalonate pathway"/>
    <property type="evidence" value="ECO:0007669"/>
    <property type="project" value="TreeGrafter"/>
</dbReference>
<keyword evidence="5" id="KW-0444">Lipid biosynthesis</keyword>
<dbReference type="EMBL" id="UINC01190865">
    <property type="protein sequence ID" value="SVE05223.1"/>
    <property type="molecule type" value="Genomic_DNA"/>
</dbReference>
<evidence type="ECO:0000256" key="4">
    <source>
        <dbReference type="ARBA" id="ARBA00022490"/>
    </source>
</evidence>
<dbReference type="InterPro" id="IPR005919">
    <property type="entry name" value="Pmev_kin_anim"/>
</dbReference>
<keyword evidence="16" id="KW-0753">Steroid metabolism</keyword>
<keyword evidence="15" id="KW-1207">Sterol metabolism</keyword>
<evidence type="ECO:0000256" key="5">
    <source>
        <dbReference type="ARBA" id="ARBA00022516"/>
    </source>
</evidence>
<evidence type="ECO:0000256" key="14">
    <source>
        <dbReference type="ARBA" id="ARBA00023098"/>
    </source>
</evidence>
<dbReference type="EC" id="2.7.4.2" evidence="3"/>
<reference evidence="18" key="1">
    <citation type="submission" date="2018-05" db="EMBL/GenBank/DDBJ databases">
        <authorList>
            <person name="Lanie J.A."/>
            <person name="Ng W.-L."/>
            <person name="Kazmierczak K.M."/>
            <person name="Andrzejewski T.M."/>
            <person name="Davidsen T.M."/>
            <person name="Wayne K.J."/>
            <person name="Tettelin H."/>
            <person name="Glass J.I."/>
            <person name="Rusch D."/>
            <person name="Podicherti R."/>
            <person name="Tsui H.-C.T."/>
            <person name="Winkler M.E."/>
        </authorList>
    </citation>
    <scope>NUCLEOTIDE SEQUENCE</scope>
</reference>
<evidence type="ECO:0000256" key="6">
    <source>
        <dbReference type="ARBA" id="ARBA00022548"/>
    </source>
</evidence>
<dbReference type="AlphaFoldDB" id="A0A383AC95"/>
<evidence type="ECO:0000256" key="12">
    <source>
        <dbReference type="ARBA" id="ARBA00022955"/>
    </source>
</evidence>
<proteinExistence type="predicted"/>
<name>A0A383AC95_9ZZZZ</name>
<keyword evidence="8" id="KW-0547">Nucleotide-binding</keyword>
<comment type="pathway">
    <text evidence="2">Isoprenoid biosynthesis; isopentenyl diphosphate biosynthesis via mevalonate pathway; isopentenyl diphosphate from (R)-mevalonate: step 2/3.</text>
</comment>
<keyword evidence="13" id="KW-0756">Sterol biosynthesis</keyword>
<keyword evidence="14" id="KW-0443">Lipid metabolism</keyword>
<evidence type="ECO:0000313" key="18">
    <source>
        <dbReference type="EMBL" id="SVE05223.1"/>
    </source>
</evidence>
<evidence type="ECO:0000256" key="3">
    <source>
        <dbReference type="ARBA" id="ARBA00012958"/>
    </source>
</evidence>
<organism evidence="18">
    <name type="scientific">marine metagenome</name>
    <dbReference type="NCBI Taxonomy" id="408172"/>
    <lineage>
        <taxon>unclassified sequences</taxon>
        <taxon>metagenomes</taxon>
        <taxon>ecological metagenomes</taxon>
    </lineage>
</organism>
<keyword evidence="7" id="KW-0808">Transferase</keyword>
<dbReference type="InterPro" id="IPR027417">
    <property type="entry name" value="P-loop_NTPase"/>
</dbReference>
<evidence type="ECO:0000256" key="2">
    <source>
        <dbReference type="ARBA" id="ARBA00005017"/>
    </source>
</evidence>
<evidence type="ECO:0000256" key="17">
    <source>
        <dbReference type="ARBA" id="ARBA00034549"/>
    </source>
</evidence>
<dbReference type="Gene3D" id="3.40.50.300">
    <property type="entry name" value="P-loop containing nucleotide triphosphate hydrolases"/>
    <property type="match status" value="1"/>
</dbReference>
<evidence type="ECO:0000256" key="10">
    <source>
        <dbReference type="ARBA" id="ARBA00022778"/>
    </source>
</evidence>
<evidence type="ECO:0000256" key="15">
    <source>
        <dbReference type="ARBA" id="ARBA00023166"/>
    </source>
</evidence>
<dbReference type="GO" id="GO:0006695">
    <property type="term" value="P:cholesterol biosynthetic process"/>
    <property type="evidence" value="ECO:0007669"/>
    <property type="project" value="UniProtKB-KW"/>
</dbReference>
<evidence type="ECO:0000256" key="1">
    <source>
        <dbReference type="ARBA" id="ARBA00004514"/>
    </source>
</evidence>
<dbReference type="GO" id="GO:0005524">
    <property type="term" value="F:ATP binding"/>
    <property type="evidence" value="ECO:0007669"/>
    <property type="project" value="UniProtKB-KW"/>
</dbReference>
<evidence type="ECO:0000256" key="13">
    <source>
        <dbReference type="ARBA" id="ARBA00023011"/>
    </source>
</evidence>
<comment type="subcellular location">
    <subcellularLocation>
        <location evidence="1">Cytoplasm</location>
        <location evidence="1">Cytosol</location>
    </subcellularLocation>
</comment>
<keyword evidence="6" id="KW-0153">Cholesterol metabolism</keyword>
<sequence>MLDDRQYKERYRKDIIKLGTEERLKDPEVWCKKLDDCITDHSQIIITDIRYPNEIEYFLRKYPARVVRIHCEDDVRRERGWEYNADIDESETETLLDTYNFDYIINNSSTDGLCDNYDRLLFS</sequence>
<evidence type="ECO:0000256" key="9">
    <source>
        <dbReference type="ARBA" id="ARBA00022777"/>
    </source>
</evidence>
<dbReference type="Pfam" id="PF04275">
    <property type="entry name" value="P-mevalo_kinase"/>
    <property type="match status" value="1"/>
</dbReference>
<evidence type="ECO:0000256" key="7">
    <source>
        <dbReference type="ARBA" id="ARBA00022679"/>
    </source>
</evidence>
<dbReference type="PANTHER" id="PTHR13101:SF1">
    <property type="entry name" value="PHOSPHOMEVALONATE KINASE"/>
    <property type="match status" value="1"/>
</dbReference>
<evidence type="ECO:0000256" key="16">
    <source>
        <dbReference type="ARBA" id="ARBA00023221"/>
    </source>
</evidence>